<accession>A0AAV3R7A0</accession>
<keyword evidence="1" id="KW-0678">Repressor</keyword>
<reference evidence="5 6" key="1">
    <citation type="submission" date="2024-01" db="EMBL/GenBank/DDBJ databases">
        <title>The complete chloroplast genome sequence of Lithospermum erythrorhizon: insights into the phylogenetic relationship among Boraginaceae species and the maternal lineages of purple gromwells.</title>
        <authorList>
            <person name="Okada T."/>
            <person name="Watanabe K."/>
        </authorList>
    </citation>
    <scope>NUCLEOTIDE SEQUENCE [LARGE SCALE GENOMIC DNA]</scope>
</reference>
<feature type="compositionally biased region" description="Polar residues" evidence="4">
    <location>
        <begin position="1"/>
        <end position="19"/>
    </location>
</feature>
<comment type="caution">
    <text evidence="5">The sequence shown here is derived from an EMBL/GenBank/DDBJ whole genome shotgun (WGS) entry which is preliminary data.</text>
</comment>
<evidence type="ECO:0000256" key="2">
    <source>
        <dbReference type="ARBA" id="ARBA00023015"/>
    </source>
</evidence>
<dbReference type="Proteomes" id="UP001454036">
    <property type="component" value="Unassembled WGS sequence"/>
</dbReference>
<feature type="region of interest" description="Disordered" evidence="4">
    <location>
        <begin position="1"/>
        <end position="85"/>
    </location>
</feature>
<dbReference type="GO" id="GO:0003700">
    <property type="term" value="F:DNA-binding transcription factor activity"/>
    <property type="evidence" value="ECO:0007669"/>
    <property type="project" value="InterPro"/>
</dbReference>
<dbReference type="PANTHER" id="PTHR33388">
    <property type="entry name" value="OS01G0212500 PROTEIN"/>
    <property type="match status" value="1"/>
</dbReference>
<evidence type="ECO:0000313" key="5">
    <source>
        <dbReference type="EMBL" id="GAA0171818.1"/>
    </source>
</evidence>
<keyword evidence="2" id="KW-0805">Transcription regulation</keyword>
<gene>
    <name evidence="5" type="ORF">LIER_25768</name>
</gene>
<proteinExistence type="predicted"/>
<dbReference type="AlphaFoldDB" id="A0AAV3R7A0"/>
<sequence length="215" mass="23476">MGSNYFGNLSLGNERSSPTNNNSSRKGKKSSSDKPPKQPQRGLGVAQLEKIRLHSQIEASTYPSQSNHYFPSSTNVSQEDSEWKTPYSSSPSFSYSFSSSSSLSSFDLPAVQQQSFMMGLNDEMGNMRFPDSVHQSTPTSRPVTGVLTPKPSPDRAIHDALSPLLDQGILQRMACLVLVPKPLMRPLGCGCRPPRVPWEVATPNCPSMPKTGTRS</sequence>
<dbReference type="InterPro" id="IPR040356">
    <property type="entry name" value="SPEAR"/>
</dbReference>
<evidence type="ECO:0000256" key="4">
    <source>
        <dbReference type="SAM" id="MobiDB-lite"/>
    </source>
</evidence>
<keyword evidence="6" id="KW-1185">Reference proteome</keyword>
<name>A0AAV3R7A0_LITER</name>
<keyword evidence="3" id="KW-0804">Transcription</keyword>
<feature type="compositionally biased region" description="Polar residues" evidence="4">
    <location>
        <begin position="57"/>
        <end position="78"/>
    </location>
</feature>
<organism evidence="5 6">
    <name type="scientific">Lithospermum erythrorhizon</name>
    <name type="common">Purple gromwell</name>
    <name type="synonym">Lithospermum officinale var. erythrorhizon</name>
    <dbReference type="NCBI Taxonomy" id="34254"/>
    <lineage>
        <taxon>Eukaryota</taxon>
        <taxon>Viridiplantae</taxon>
        <taxon>Streptophyta</taxon>
        <taxon>Embryophyta</taxon>
        <taxon>Tracheophyta</taxon>
        <taxon>Spermatophyta</taxon>
        <taxon>Magnoliopsida</taxon>
        <taxon>eudicotyledons</taxon>
        <taxon>Gunneridae</taxon>
        <taxon>Pentapetalae</taxon>
        <taxon>asterids</taxon>
        <taxon>lamiids</taxon>
        <taxon>Boraginales</taxon>
        <taxon>Boraginaceae</taxon>
        <taxon>Boraginoideae</taxon>
        <taxon>Lithospermeae</taxon>
        <taxon>Lithospermum</taxon>
    </lineage>
</organism>
<protein>
    <submittedName>
        <fullName evidence="5">Uncharacterized protein</fullName>
    </submittedName>
</protein>
<dbReference type="PANTHER" id="PTHR33388:SF18">
    <property type="entry name" value="PROTEIN SPEAR1"/>
    <property type="match status" value="1"/>
</dbReference>
<dbReference type="EMBL" id="BAABME010007841">
    <property type="protein sequence ID" value="GAA0171818.1"/>
    <property type="molecule type" value="Genomic_DNA"/>
</dbReference>
<evidence type="ECO:0000256" key="3">
    <source>
        <dbReference type="ARBA" id="ARBA00023163"/>
    </source>
</evidence>
<evidence type="ECO:0000256" key="1">
    <source>
        <dbReference type="ARBA" id="ARBA00022491"/>
    </source>
</evidence>
<evidence type="ECO:0000313" key="6">
    <source>
        <dbReference type="Proteomes" id="UP001454036"/>
    </source>
</evidence>